<reference evidence="2" key="1">
    <citation type="journal article" date="2021" name="mSystems">
        <title>Bacteria and Archaea Synergistically Convert Glycine Betaine to Biogenic Methane in the Formosa Cold Seep of the South China Sea.</title>
        <authorList>
            <person name="Li L."/>
            <person name="Zhang W."/>
            <person name="Zhang S."/>
            <person name="Song L."/>
            <person name="Sun Q."/>
            <person name="Zhang H."/>
            <person name="Xiang H."/>
            <person name="Dong X."/>
        </authorList>
    </citation>
    <scope>NUCLEOTIDE SEQUENCE</scope>
    <source>
        <strain evidence="2">ZWT</strain>
    </source>
</reference>
<evidence type="ECO:0000313" key="2">
    <source>
        <dbReference type="EMBL" id="MCM1989891.1"/>
    </source>
</evidence>
<reference evidence="2" key="2">
    <citation type="submission" date="2021-04" db="EMBL/GenBank/DDBJ databases">
        <authorList>
            <person name="Dong X."/>
        </authorList>
    </citation>
    <scope>NUCLEOTIDE SEQUENCE</scope>
    <source>
        <strain evidence="2">ZWT</strain>
    </source>
</reference>
<proteinExistence type="predicted"/>
<gene>
    <name evidence="2" type="ORF">KDK92_09075</name>
</gene>
<organism evidence="2 3">
    <name type="scientific">Oceanirhabdus seepicola</name>
    <dbReference type="NCBI Taxonomy" id="2828781"/>
    <lineage>
        <taxon>Bacteria</taxon>
        <taxon>Bacillati</taxon>
        <taxon>Bacillota</taxon>
        <taxon>Clostridia</taxon>
        <taxon>Eubacteriales</taxon>
        <taxon>Clostridiaceae</taxon>
        <taxon>Oceanirhabdus</taxon>
    </lineage>
</organism>
<comment type="caution">
    <text evidence="2">The sequence shown here is derived from an EMBL/GenBank/DDBJ whole genome shotgun (WGS) entry which is preliminary data.</text>
</comment>
<protein>
    <recommendedName>
        <fullName evidence="4">Transmembrane protein</fullName>
    </recommendedName>
</protein>
<dbReference type="EMBL" id="JAGSOJ010000002">
    <property type="protein sequence ID" value="MCM1989891.1"/>
    <property type="molecule type" value="Genomic_DNA"/>
</dbReference>
<feature type="compositionally biased region" description="Basic and acidic residues" evidence="1">
    <location>
        <begin position="167"/>
        <end position="218"/>
    </location>
</feature>
<evidence type="ECO:0000256" key="1">
    <source>
        <dbReference type="SAM" id="MobiDB-lite"/>
    </source>
</evidence>
<name>A0A9J6P035_9CLOT</name>
<feature type="region of interest" description="Disordered" evidence="1">
    <location>
        <begin position="160"/>
        <end position="218"/>
    </location>
</feature>
<keyword evidence="3" id="KW-1185">Reference proteome</keyword>
<sequence length="386" mass="45230">MAPKKNYSRYFIILQEDEKGFSLDTEKSPSGYVKLEKKNNKCKISYYAQNLSMEKQPYHLILVCNKKDVKSLLPITKVMVDEHGRIDLVNEYDMDDIANMHIGMDKIIGAAIAKIVDGNVVSIMAGFTSAEIPKEWKNYSIMKDKREEETEEQNIYEQYEENIGNDDSAHSDSVKADRENNHKENNHKENDDIENEHKENDDIENDNNKNNDIRSRDKCKTDKKQDDYMCESINELSKQLNKEEFPLGMIGDFFKSLVECFEKEEDITKELKYCNWYSVKISSIDDMYDMSDYDRYAVIYHPMMMYYAYIQKYNHFCVGYKCNEKGKLQYIIYGVPGDKAKEEQPFGGKTGYVTWVSTENKPNNGYWLMFYDVRNSTVVVPVKKNK</sequence>
<dbReference type="AlphaFoldDB" id="A0A9J6P035"/>
<evidence type="ECO:0008006" key="4">
    <source>
        <dbReference type="Google" id="ProtNLM"/>
    </source>
</evidence>
<dbReference type="Proteomes" id="UP001056429">
    <property type="component" value="Unassembled WGS sequence"/>
</dbReference>
<dbReference type="RefSeq" id="WP_250858915.1">
    <property type="nucleotide sequence ID" value="NZ_JAGSOJ010000002.1"/>
</dbReference>
<accession>A0A9J6P035</accession>
<evidence type="ECO:0000313" key="3">
    <source>
        <dbReference type="Proteomes" id="UP001056429"/>
    </source>
</evidence>